<evidence type="ECO:0000256" key="2">
    <source>
        <dbReference type="ARBA" id="ARBA00022801"/>
    </source>
</evidence>
<evidence type="ECO:0000256" key="1">
    <source>
        <dbReference type="ARBA" id="ARBA00022722"/>
    </source>
</evidence>
<dbReference type="OrthoDB" id="448399at2759"/>
<organism evidence="5">
    <name type="scientific">Oppiella nova</name>
    <dbReference type="NCBI Taxonomy" id="334625"/>
    <lineage>
        <taxon>Eukaryota</taxon>
        <taxon>Metazoa</taxon>
        <taxon>Ecdysozoa</taxon>
        <taxon>Arthropoda</taxon>
        <taxon>Chelicerata</taxon>
        <taxon>Arachnida</taxon>
        <taxon>Acari</taxon>
        <taxon>Acariformes</taxon>
        <taxon>Sarcoptiformes</taxon>
        <taxon>Oribatida</taxon>
        <taxon>Brachypylina</taxon>
        <taxon>Oppioidea</taxon>
        <taxon>Oppiidae</taxon>
        <taxon>Oppiella</taxon>
    </lineage>
</organism>
<dbReference type="GO" id="GO:0000175">
    <property type="term" value="F:3'-5'-RNA exonuclease activity"/>
    <property type="evidence" value="ECO:0007669"/>
    <property type="project" value="InterPro"/>
</dbReference>
<evidence type="ECO:0000313" key="6">
    <source>
        <dbReference type="Proteomes" id="UP000728032"/>
    </source>
</evidence>
<sequence length="167" mass="19519">EKLQIVTKISTQFTHMSSVLKCLKVNHLFVSHLWTTSRPSSWLSSVKSKQMAKSGQNVQNFDYFLVLDFEATCDRPVQVDPMEIIEFPVLKVNANTFQTEEVFHRYVRPKHHPNLTPFCTQLTGIIDEMVANEQTFDVVLNDFNHWLHSVGLICDDHWRHLKKFTFV</sequence>
<keyword evidence="3" id="KW-0269">Exonuclease</keyword>
<dbReference type="CDD" id="cd06133">
    <property type="entry name" value="ERI-1_3'hExo_like"/>
    <property type="match status" value="1"/>
</dbReference>
<dbReference type="InterPro" id="IPR051274">
    <property type="entry name" value="3-5_Exoribonuclease"/>
</dbReference>
<accession>A0A7R9MQE9</accession>
<dbReference type="EMBL" id="OC954156">
    <property type="protein sequence ID" value="CAD7664566.1"/>
    <property type="molecule type" value="Genomic_DNA"/>
</dbReference>
<reference evidence="5" key="1">
    <citation type="submission" date="2020-11" db="EMBL/GenBank/DDBJ databases">
        <authorList>
            <person name="Tran Van P."/>
        </authorList>
    </citation>
    <scope>NUCLEOTIDE SEQUENCE</scope>
</reference>
<dbReference type="InterPro" id="IPR047201">
    <property type="entry name" value="ERI-1_3'hExo-like"/>
</dbReference>
<feature type="domain" description="Exonuclease" evidence="4">
    <location>
        <begin position="65"/>
        <end position="149"/>
    </location>
</feature>
<keyword evidence="2" id="KW-0378">Hydrolase</keyword>
<dbReference type="EMBL" id="CAJPVJ010039331">
    <property type="protein sequence ID" value="CAG2181703.1"/>
    <property type="molecule type" value="Genomic_DNA"/>
</dbReference>
<proteinExistence type="predicted"/>
<evidence type="ECO:0000256" key="3">
    <source>
        <dbReference type="ARBA" id="ARBA00022839"/>
    </source>
</evidence>
<name>A0A7R9MQE9_9ACAR</name>
<dbReference type="AlphaFoldDB" id="A0A7R9MQE9"/>
<keyword evidence="1" id="KW-0540">Nuclease</keyword>
<dbReference type="PANTHER" id="PTHR23044:SF61">
    <property type="entry name" value="3'-5' EXORIBONUCLEASE 1-RELATED"/>
    <property type="match status" value="1"/>
</dbReference>
<dbReference type="Pfam" id="PF00929">
    <property type="entry name" value="RNase_T"/>
    <property type="match status" value="1"/>
</dbReference>
<dbReference type="GO" id="GO:0003676">
    <property type="term" value="F:nucleic acid binding"/>
    <property type="evidence" value="ECO:0007669"/>
    <property type="project" value="InterPro"/>
</dbReference>
<evidence type="ECO:0000313" key="5">
    <source>
        <dbReference type="EMBL" id="CAD7664566.1"/>
    </source>
</evidence>
<feature type="non-terminal residue" evidence="5">
    <location>
        <position position="1"/>
    </location>
</feature>
<feature type="non-terminal residue" evidence="5">
    <location>
        <position position="167"/>
    </location>
</feature>
<dbReference type="PANTHER" id="PTHR23044">
    <property type="entry name" value="3'-5' EXONUCLEASE ERI1-RELATED"/>
    <property type="match status" value="1"/>
</dbReference>
<keyword evidence="6" id="KW-1185">Reference proteome</keyword>
<dbReference type="SUPFAM" id="SSF53098">
    <property type="entry name" value="Ribonuclease H-like"/>
    <property type="match status" value="1"/>
</dbReference>
<gene>
    <name evidence="5" type="ORF">ONB1V03_LOCUS21124</name>
</gene>
<dbReference type="InterPro" id="IPR013520">
    <property type="entry name" value="Ribonucl_H"/>
</dbReference>
<dbReference type="Proteomes" id="UP000728032">
    <property type="component" value="Unassembled WGS sequence"/>
</dbReference>
<evidence type="ECO:0000259" key="4">
    <source>
        <dbReference type="Pfam" id="PF00929"/>
    </source>
</evidence>
<protein>
    <recommendedName>
        <fullName evidence="4">Exonuclease domain-containing protein</fullName>
    </recommendedName>
</protein>
<dbReference type="Gene3D" id="3.30.420.10">
    <property type="entry name" value="Ribonuclease H-like superfamily/Ribonuclease H"/>
    <property type="match status" value="1"/>
</dbReference>
<dbReference type="InterPro" id="IPR012337">
    <property type="entry name" value="RNaseH-like_sf"/>
</dbReference>
<dbReference type="InterPro" id="IPR036397">
    <property type="entry name" value="RNaseH_sf"/>
</dbReference>